<keyword evidence="1" id="KW-0812">Transmembrane</keyword>
<accession>A0ABU1K1X0</accession>
<keyword evidence="1" id="KW-0472">Membrane</keyword>
<dbReference type="EMBL" id="JAVDQA010000001">
    <property type="protein sequence ID" value="MDR6299596.1"/>
    <property type="molecule type" value="Genomic_DNA"/>
</dbReference>
<name>A0ABU1K1X0_9FLAO</name>
<dbReference type="RefSeq" id="WP_309726424.1">
    <property type="nucleotide sequence ID" value="NZ_JAVDQA010000001.1"/>
</dbReference>
<reference evidence="2 3" key="1">
    <citation type="submission" date="2023-07" db="EMBL/GenBank/DDBJ databases">
        <title>Genomic Encyclopedia of Type Strains, Phase IV (KMG-IV): sequencing the most valuable type-strain genomes for metagenomic binning, comparative biology and taxonomic classification.</title>
        <authorList>
            <person name="Goeker M."/>
        </authorList>
    </citation>
    <scope>NUCLEOTIDE SEQUENCE [LARGE SCALE GENOMIC DNA]</scope>
    <source>
        <strain evidence="2 3">DSM 102814</strain>
    </source>
</reference>
<evidence type="ECO:0000313" key="2">
    <source>
        <dbReference type="EMBL" id="MDR6299596.1"/>
    </source>
</evidence>
<organism evidence="2 3">
    <name type="scientific">Mesonia maritima</name>
    <dbReference type="NCBI Taxonomy" id="1793873"/>
    <lineage>
        <taxon>Bacteria</taxon>
        <taxon>Pseudomonadati</taxon>
        <taxon>Bacteroidota</taxon>
        <taxon>Flavobacteriia</taxon>
        <taxon>Flavobacteriales</taxon>
        <taxon>Flavobacteriaceae</taxon>
        <taxon>Mesonia</taxon>
    </lineage>
</organism>
<evidence type="ECO:0000256" key="1">
    <source>
        <dbReference type="SAM" id="Phobius"/>
    </source>
</evidence>
<dbReference type="Proteomes" id="UP001257659">
    <property type="component" value="Unassembled WGS sequence"/>
</dbReference>
<evidence type="ECO:0000313" key="3">
    <source>
        <dbReference type="Proteomes" id="UP001257659"/>
    </source>
</evidence>
<gene>
    <name evidence="2" type="ORF">GGR31_000212</name>
</gene>
<keyword evidence="1" id="KW-1133">Transmembrane helix</keyword>
<keyword evidence="3" id="KW-1185">Reference proteome</keyword>
<proteinExistence type="predicted"/>
<feature type="transmembrane region" description="Helical" evidence="1">
    <location>
        <begin position="7"/>
        <end position="27"/>
    </location>
</feature>
<comment type="caution">
    <text evidence="2">The sequence shown here is derived from an EMBL/GenBank/DDBJ whole genome shotgun (WGS) entry which is preliminary data.</text>
</comment>
<sequence length="76" mass="9248">MKNKKLWKYISVSAISIFMILWIARLFPLGEKYISMDLQNIFVIIYFITELRHHRILVREKNAKIQELELKLQKNK</sequence>
<protein>
    <submittedName>
        <fullName evidence="2">Uncharacterized protein</fullName>
    </submittedName>
</protein>